<feature type="compositionally biased region" description="Polar residues" evidence="1">
    <location>
        <begin position="174"/>
        <end position="183"/>
    </location>
</feature>
<accession>A0A2Z7BLT2</accession>
<protein>
    <submittedName>
        <fullName evidence="2">Uncharacterized protein</fullName>
    </submittedName>
</protein>
<dbReference type="AlphaFoldDB" id="A0A2Z7BLT2"/>
<evidence type="ECO:0000313" key="3">
    <source>
        <dbReference type="Proteomes" id="UP000250235"/>
    </source>
</evidence>
<reference evidence="2 3" key="1">
    <citation type="journal article" date="2015" name="Proc. Natl. Acad. Sci. U.S.A.">
        <title>The resurrection genome of Boea hygrometrica: A blueprint for survival of dehydration.</title>
        <authorList>
            <person name="Xiao L."/>
            <person name="Yang G."/>
            <person name="Zhang L."/>
            <person name="Yang X."/>
            <person name="Zhao S."/>
            <person name="Ji Z."/>
            <person name="Zhou Q."/>
            <person name="Hu M."/>
            <person name="Wang Y."/>
            <person name="Chen M."/>
            <person name="Xu Y."/>
            <person name="Jin H."/>
            <person name="Xiao X."/>
            <person name="Hu G."/>
            <person name="Bao F."/>
            <person name="Hu Y."/>
            <person name="Wan P."/>
            <person name="Li L."/>
            <person name="Deng X."/>
            <person name="Kuang T."/>
            <person name="Xiang C."/>
            <person name="Zhu J.K."/>
            <person name="Oliver M.J."/>
            <person name="He Y."/>
        </authorList>
    </citation>
    <scope>NUCLEOTIDE SEQUENCE [LARGE SCALE GENOMIC DNA]</scope>
    <source>
        <strain evidence="3">cv. XS01</strain>
    </source>
</reference>
<organism evidence="2 3">
    <name type="scientific">Dorcoceras hygrometricum</name>
    <dbReference type="NCBI Taxonomy" id="472368"/>
    <lineage>
        <taxon>Eukaryota</taxon>
        <taxon>Viridiplantae</taxon>
        <taxon>Streptophyta</taxon>
        <taxon>Embryophyta</taxon>
        <taxon>Tracheophyta</taxon>
        <taxon>Spermatophyta</taxon>
        <taxon>Magnoliopsida</taxon>
        <taxon>eudicotyledons</taxon>
        <taxon>Gunneridae</taxon>
        <taxon>Pentapetalae</taxon>
        <taxon>asterids</taxon>
        <taxon>lamiids</taxon>
        <taxon>Lamiales</taxon>
        <taxon>Gesneriaceae</taxon>
        <taxon>Didymocarpoideae</taxon>
        <taxon>Trichosporeae</taxon>
        <taxon>Loxocarpinae</taxon>
        <taxon>Dorcoceras</taxon>
    </lineage>
</organism>
<evidence type="ECO:0000313" key="2">
    <source>
        <dbReference type="EMBL" id="KZV35294.1"/>
    </source>
</evidence>
<feature type="region of interest" description="Disordered" evidence="1">
    <location>
        <begin position="161"/>
        <end position="183"/>
    </location>
</feature>
<sequence length="183" mass="20328">MRQPVAHPVVRINGNRRPICATYAWSSKSRPIMRWSLCAASAQVIALNSAQSIVQPVGHGLLANQKSSASHRVCPAACIGRPTSHDARQARIQSRAHMRAGKREAFASTRDLISDDAESDFTTFKLHDIQTSLRKFRLHNASSDLSLQPELQERRLFTVDGGRSVNQVHDRNRSPSNQPALED</sequence>
<gene>
    <name evidence="2" type="ORF">F511_39188</name>
</gene>
<proteinExistence type="predicted"/>
<name>A0A2Z7BLT2_9LAMI</name>
<evidence type="ECO:0000256" key="1">
    <source>
        <dbReference type="SAM" id="MobiDB-lite"/>
    </source>
</evidence>
<dbReference type="EMBL" id="KV004684">
    <property type="protein sequence ID" value="KZV35294.1"/>
    <property type="molecule type" value="Genomic_DNA"/>
</dbReference>
<keyword evidence="3" id="KW-1185">Reference proteome</keyword>
<dbReference type="Proteomes" id="UP000250235">
    <property type="component" value="Unassembled WGS sequence"/>
</dbReference>